<feature type="transmembrane region" description="Helical" evidence="6">
    <location>
        <begin position="40"/>
        <end position="64"/>
    </location>
</feature>
<dbReference type="InterPro" id="IPR001123">
    <property type="entry name" value="LeuE-type"/>
</dbReference>
<dbReference type="STRING" id="241145.SAMN05660776_2236"/>
<keyword evidence="2" id="KW-1003">Cell membrane</keyword>
<evidence type="ECO:0000313" key="8">
    <source>
        <dbReference type="Proteomes" id="UP000190230"/>
    </source>
</evidence>
<dbReference type="PIRSF" id="PIRSF006324">
    <property type="entry name" value="LeuE"/>
    <property type="match status" value="1"/>
</dbReference>
<evidence type="ECO:0000256" key="1">
    <source>
        <dbReference type="ARBA" id="ARBA00004651"/>
    </source>
</evidence>
<evidence type="ECO:0000256" key="3">
    <source>
        <dbReference type="ARBA" id="ARBA00022692"/>
    </source>
</evidence>
<evidence type="ECO:0000256" key="6">
    <source>
        <dbReference type="SAM" id="Phobius"/>
    </source>
</evidence>
<reference evidence="8" key="1">
    <citation type="submission" date="2017-02" db="EMBL/GenBank/DDBJ databases">
        <authorList>
            <person name="Varghese N."/>
            <person name="Submissions S."/>
        </authorList>
    </citation>
    <scope>NUCLEOTIDE SEQUENCE [LARGE SCALE GENOMIC DNA]</scope>
    <source>
        <strain evidence="8">DSM 23405</strain>
    </source>
</reference>
<protein>
    <submittedName>
        <fullName evidence="7">Threonine/homoserine/homoserine lactone efflux protein</fullName>
    </submittedName>
</protein>
<feature type="transmembrane region" description="Helical" evidence="6">
    <location>
        <begin position="6"/>
        <end position="28"/>
    </location>
</feature>
<keyword evidence="3 6" id="KW-0812">Transmembrane</keyword>
<dbReference type="OrthoDB" id="9784202at2"/>
<sequence length="205" mass="22547">MLEQLIPFLTASAILTISPGPDIIYVMVQGMANGKKHGFITALGLATGIIIHTSLVAFGVSAIIKNSDSLFFTIKLLGAIYLLYLAWQVFKSEPEIAYSAKGIKKKSLFSLFKQGFIMNVLNPKVTIFFLAFFPGFLWEPEGNTVVQFYILGLLFMGITILIFGSVALLAGKISTYLKKHTHSGLVLKWLQIIVFLGIAVFILIP</sequence>
<evidence type="ECO:0000256" key="4">
    <source>
        <dbReference type="ARBA" id="ARBA00022989"/>
    </source>
</evidence>
<feature type="transmembrane region" description="Helical" evidence="6">
    <location>
        <begin position="70"/>
        <end position="90"/>
    </location>
</feature>
<accession>A0A1T5CU91</accession>
<feature type="transmembrane region" description="Helical" evidence="6">
    <location>
        <begin position="148"/>
        <end position="173"/>
    </location>
</feature>
<gene>
    <name evidence="7" type="ORF">SAMN05660776_2236</name>
</gene>
<dbReference type="GO" id="GO:0015171">
    <property type="term" value="F:amino acid transmembrane transporter activity"/>
    <property type="evidence" value="ECO:0007669"/>
    <property type="project" value="TreeGrafter"/>
</dbReference>
<dbReference type="PANTHER" id="PTHR30086:SF20">
    <property type="entry name" value="ARGININE EXPORTER PROTEIN ARGO-RELATED"/>
    <property type="match status" value="1"/>
</dbReference>
<organism evidence="7 8">
    <name type="scientific">Salegentibacter holothuriorum</name>
    <dbReference type="NCBI Taxonomy" id="241145"/>
    <lineage>
        <taxon>Bacteria</taxon>
        <taxon>Pseudomonadati</taxon>
        <taxon>Bacteroidota</taxon>
        <taxon>Flavobacteriia</taxon>
        <taxon>Flavobacteriales</taxon>
        <taxon>Flavobacteriaceae</taxon>
        <taxon>Salegentibacter</taxon>
    </lineage>
</organism>
<dbReference type="RefSeq" id="WP_079721081.1">
    <property type="nucleotide sequence ID" value="NZ_FUYY01000003.1"/>
</dbReference>
<dbReference type="Proteomes" id="UP000190230">
    <property type="component" value="Unassembled WGS sequence"/>
</dbReference>
<dbReference type="GO" id="GO:0005886">
    <property type="term" value="C:plasma membrane"/>
    <property type="evidence" value="ECO:0007669"/>
    <property type="project" value="UniProtKB-SubCell"/>
</dbReference>
<proteinExistence type="predicted"/>
<keyword evidence="4 6" id="KW-1133">Transmembrane helix</keyword>
<dbReference type="AlphaFoldDB" id="A0A1T5CU91"/>
<keyword evidence="8" id="KW-1185">Reference proteome</keyword>
<comment type="subcellular location">
    <subcellularLocation>
        <location evidence="1">Cell membrane</location>
        <topology evidence="1">Multi-pass membrane protein</topology>
    </subcellularLocation>
</comment>
<keyword evidence="5 6" id="KW-0472">Membrane</keyword>
<dbReference type="Pfam" id="PF01810">
    <property type="entry name" value="LysE"/>
    <property type="match status" value="1"/>
</dbReference>
<feature type="transmembrane region" description="Helical" evidence="6">
    <location>
        <begin position="111"/>
        <end position="136"/>
    </location>
</feature>
<dbReference type="EMBL" id="FUYY01000003">
    <property type="protein sequence ID" value="SKB62974.1"/>
    <property type="molecule type" value="Genomic_DNA"/>
</dbReference>
<evidence type="ECO:0000256" key="2">
    <source>
        <dbReference type="ARBA" id="ARBA00022475"/>
    </source>
</evidence>
<feature type="transmembrane region" description="Helical" evidence="6">
    <location>
        <begin position="185"/>
        <end position="204"/>
    </location>
</feature>
<name>A0A1T5CU91_9FLAO</name>
<dbReference type="PANTHER" id="PTHR30086">
    <property type="entry name" value="ARGININE EXPORTER PROTEIN ARGO"/>
    <property type="match status" value="1"/>
</dbReference>
<evidence type="ECO:0000256" key="5">
    <source>
        <dbReference type="ARBA" id="ARBA00023136"/>
    </source>
</evidence>
<evidence type="ECO:0000313" key="7">
    <source>
        <dbReference type="EMBL" id="SKB62974.1"/>
    </source>
</evidence>